<dbReference type="Proteomes" id="UP000270673">
    <property type="component" value="Chromosome"/>
</dbReference>
<keyword evidence="1" id="KW-0479">Metal-binding</keyword>
<evidence type="ECO:0000313" key="4">
    <source>
        <dbReference type="Proteomes" id="UP000270673"/>
    </source>
</evidence>
<evidence type="ECO:0000313" key="3">
    <source>
        <dbReference type="EMBL" id="AZS28678.1"/>
    </source>
</evidence>
<sequence length="642" mass="74329">MKKQAYLLEQFDDIKILRYDVPAFEGLSLREKLFVYYLSQAALAGRDILWDQNNKYNLRVREALEKILRAYRGNRETEEFQAFLVYAKKVFFANGIHHHYSMEKFIPSFTPEYFKTLLREVGAEPLYGEVERVIFDPEYMAKRVVLDEGKDLVKASANHYYEGVTQEEVEKFYGEKKKENALLSWGLNSTLVRDEKGQLHEQIWFAGGKYGKEIRHVADYLKKASEYACNEHQKEVIEWLIRYYETGDLSWFDRYSIEWVKEVAAPIDFINGFIEVYGDPLAYKASWESVVQIMDEEACERTRKLADNAMWFEQNAPIDERFKKSEVVGITARVVQAAMLGGDCHPATPIGINLPNAEWIRERYGSKSVTLDNITYAYNQASLNSGVLDEFAYSDEEKELVRTYGYVGGNVHTDLHECLGHGSGKMLPGVGQEALKNYYSTIEEARADLFALYYVMDPKLVELGVIPSLDVAKSEYCNYIRNGLMVQLTRVKLGNNLEESHMRNRQLIASWVYEKGKETNVIERVNREGKTYFTIRDYEALRMLFGRLLAEVQRVKSEGDFEGARDLIENYGVRVDPVLHQEVLERYQKLNVAPYAGFVNPKYRLVEKEGSVVDVEIEYPTDFLTQMLEYGNNNEPDSPLFE</sequence>
<dbReference type="OrthoDB" id="9812747at2"/>
<keyword evidence="4" id="KW-1185">Reference proteome</keyword>
<dbReference type="GO" id="GO:0046872">
    <property type="term" value="F:metal ion binding"/>
    <property type="evidence" value="ECO:0007669"/>
    <property type="project" value="UniProtKB-KW"/>
</dbReference>
<organism evidence="3 4">
    <name type="scientific">Butyricimonas faecalis</name>
    <dbReference type="NCBI Taxonomy" id="2093856"/>
    <lineage>
        <taxon>Bacteria</taxon>
        <taxon>Pseudomonadati</taxon>
        <taxon>Bacteroidota</taxon>
        <taxon>Bacteroidia</taxon>
        <taxon>Bacteroidales</taxon>
        <taxon>Odoribacteraceae</taxon>
        <taxon>Butyricimonas</taxon>
    </lineage>
</organism>
<dbReference type="GO" id="GO:0016787">
    <property type="term" value="F:hydrolase activity"/>
    <property type="evidence" value="ECO:0007669"/>
    <property type="project" value="UniProtKB-KW"/>
</dbReference>
<reference evidence="3 4" key="1">
    <citation type="submission" date="2018-10" db="EMBL/GenBank/DDBJ databases">
        <title>Butyricimonas faecalis sp. nov., isolated from human faeces and emended description of the genus Butyricimonas.</title>
        <authorList>
            <person name="Le Roy T."/>
            <person name="Van der Smissen P."/>
            <person name="Paquot A."/>
            <person name="Delzenne N."/>
            <person name="Muccioli G."/>
            <person name="Collet J.-F."/>
            <person name="Cani P.D."/>
        </authorList>
    </citation>
    <scope>NUCLEOTIDE SEQUENCE [LARGE SCALE GENOMIC DNA]</scope>
    <source>
        <strain evidence="3 4">H184</strain>
    </source>
</reference>
<protein>
    <submittedName>
        <fullName evidence="3">Dihydrofolate reductase</fullName>
    </submittedName>
</protein>
<dbReference type="Pfam" id="PF03571">
    <property type="entry name" value="Peptidase_M49"/>
    <property type="match status" value="2"/>
</dbReference>
<dbReference type="PANTHER" id="PTHR23422:SF11">
    <property type="entry name" value="DIPEPTIDYL PEPTIDASE 3"/>
    <property type="match status" value="1"/>
</dbReference>
<evidence type="ECO:0000256" key="1">
    <source>
        <dbReference type="ARBA" id="ARBA00022723"/>
    </source>
</evidence>
<dbReference type="EMBL" id="CP032819">
    <property type="protein sequence ID" value="AZS28678.1"/>
    <property type="molecule type" value="Genomic_DNA"/>
</dbReference>
<dbReference type="AlphaFoldDB" id="A0A3S9VQ61"/>
<keyword evidence="2" id="KW-0378">Hydrolase</keyword>
<dbReference type="KEGG" id="buy:D8S85_03330"/>
<name>A0A3S9VQ61_9BACT</name>
<proteinExistence type="predicted"/>
<gene>
    <name evidence="3" type="ORF">D8S85_03330</name>
</gene>
<dbReference type="InterPro" id="IPR039461">
    <property type="entry name" value="Peptidase_M49"/>
</dbReference>
<accession>A0A3S9VQ61</accession>
<evidence type="ECO:0000256" key="2">
    <source>
        <dbReference type="ARBA" id="ARBA00022801"/>
    </source>
</evidence>
<dbReference type="Gene3D" id="3.30.540.30">
    <property type="match status" value="2"/>
</dbReference>
<dbReference type="RefSeq" id="WP_106624857.1">
    <property type="nucleotide sequence ID" value="NZ_CP032819.1"/>
</dbReference>
<dbReference type="PANTHER" id="PTHR23422">
    <property type="entry name" value="DIPEPTIDYL PEPTIDASE III-RELATED"/>
    <property type="match status" value="1"/>
</dbReference>